<dbReference type="InterPro" id="IPR052705">
    <property type="entry name" value="Gliding_Motility_GTPase"/>
</dbReference>
<accession>A0A7X6ME40</accession>
<gene>
    <name evidence="1" type="ORF">HGB44_15685</name>
</gene>
<evidence type="ECO:0000313" key="2">
    <source>
        <dbReference type="Proteomes" id="UP000553209"/>
    </source>
</evidence>
<reference evidence="1 2" key="1">
    <citation type="submission" date="2020-04" db="EMBL/GenBank/DDBJ databases">
        <title>MicrobeNet Type strains.</title>
        <authorList>
            <person name="Nicholson A.C."/>
        </authorList>
    </citation>
    <scope>NUCLEOTIDE SEQUENCE [LARGE SCALE GENOMIC DNA]</scope>
    <source>
        <strain evidence="1 2">ATCC 23612</strain>
    </source>
</reference>
<keyword evidence="2" id="KW-1185">Reference proteome</keyword>
<dbReference type="Pfam" id="PF05331">
    <property type="entry name" value="DUF742"/>
    <property type="match status" value="1"/>
</dbReference>
<protein>
    <submittedName>
        <fullName evidence="1">DUF742 domain-containing protein</fullName>
    </submittedName>
</protein>
<organism evidence="1 2">
    <name type="scientific">Nocardiopsis alborubida</name>
    <dbReference type="NCBI Taxonomy" id="146802"/>
    <lineage>
        <taxon>Bacteria</taxon>
        <taxon>Bacillati</taxon>
        <taxon>Actinomycetota</taxon>
        <taxon>Actinomycetes</taxon>
        <taxon>Streptosporangiales</taxon>
        <taxon>Nocardiopsidaceae</taxon>
        <taxon>Nocardiopsis</taxon>
    </lineage>
</organism>
<evidence type="ECO:0000313" key="1">
    <source>
        <dbReference type="EMBL" id="NKY99092.1"/>
    </source>
</evidence>
<dbReference type="RefSeq" id="WP_082768585.1">
    <property type="nucleotide sequence ID" value="NZ_JAAXPG010000013.1"/>
</dbReference>
<dbReference type="Proteomes" id="UP000553209">
    <property type="component" value="Unassembled WGS sequence"/>
</dbReference>
<comment type="caution">
    <text evidence="1">The sequence shown here is derived from an EMBL/GenBank/DDBJ whole genome shotgun (WGS) entry which is preliminary data.</text>
</comment>
<dbReference type="AlphaFoldDB" id="A0A7X6ME40"/>
<dbReference type="PANTHER" id="PTHR42708">
    <property type="entry name" value="ATP/GTP-BINDING PROTEIN-RELATED"/>
    <property type="match status" value="1"/>
</dbReference>
<name>A0A7X6ME40_9ACTN</name>
<dbReference type="PANTHER" id="PTHR42708:SF1">
    <property type="entry name" value="GLIDING MOTILITY PROTEIN MGLA"/>
    <property type="match status" value="1"/>
</dbReference>
<dbReference type="EMBL" id="JAAXPG010000013">
    <property type="protein sequence ID" value="NKY99092.1"/>
    <property type="molecule type" value="Genomic_DNA"/>
</dbReference>
<dbReference type="InterPro" id="IPR007995">
    <property type="entry name" value="DUF742"/>
</dbReference>
<proteinExistence type="predicted"/>
<sequence>MMATRIRLRPNVTDHTLVRLVPGSSSQVTGHGGPDEMTTAAFQLLADTAQPMSVLELAARLSLPRAVAATIITDLSTQHLVQLSSAHPPREFARQARLQHQVPVSKRCPGLVSAKVTVVGPRGTGTSTYVGAASDHAPIRTVETAHHDGELISLSLELGAIEISPTSRLHLLAAPAPTAFDAFWPGVVRSALGVLVVVHPHRSAEAIPTLLAVQDAALPYQVVVNHLDGTDPAPDLVSATLDVAPDRVTVADARSRPATRSVLNRLLRRLEDAS</sequence>